<evidence type="ECO:0000313" key="1">
    <source>
        <dbReference type="EMBL" id="MFC4495382.1"/>
    </source>
</evidence>
<dbReference type="InterPro" id="IPR023393">
    <property type="entry name" value="START-like_dom_sf"/>
</dbReference>
<proteinExistence type="predicted"/>
<dbReference type="Pfam" id="PF10604">
    <property type="entry name" value="Polyketide_cyc2"/>
    <property type="match status" value="1"/>
</dbReference>
<comment type="caution">
    <text evidence="1">The sequence shown here is derived from an EMBL/GenBank/DDBJ whole genome shotgun (WGS) entry which is preliminary data.</text>
</comment>
<dbReference type="RefSeq" id="WP_386448099.1">
    <property type="nucleotide sequence ID" value="NZ_JBHSFH010000007.1"/>
</dbReference>
<name>A0ABV9A657_9ACTN</name>
<dbReference type="Gene3D" id="3.30.530.20">
    <property type="match status" value="1"/>
</dbReference>
<dbReference type="Proteomes" id="UP001595997">
    <property type="component" value="Unassembled WGS sequence"/>
</dbReference>
<evidence type="ECO:0000313" key="2">
    <source>
        <dbReference type="Proteomes" id="UP001595997"/>
    </source>
</evidence>
<accession>A0ABV9A657</accession>
<organism evidence="1 2">
    <name type="scientific">Streptomyces ovatisporus</name>
    <dbReference type="NCBI Taxonomy" id="1128682"/>
    <lineage>
        <taxon>Bacteria</taxon>
        <taxon>Bacillati</taxon>
        <taxon>Actinomycetota</taxon>
        <taxon>Actinomycetes</taxon>
        <taxon>Kitasatosporales</taxon>
        <taxon>Streptomycetaceae</taxon>
        <taxon>Streptomyces</taxon>
    </lineage>
</organism>
<dbReference type="SUPFAM" id="SSF55961">
    <property type="entry name" value="Bet v1-like"/>
    <property type="match status" value="1"/>
</dbReference>
<keyword evidence="2" id="KW-1185">Reference proteome</keyword>
<sequence length="158" mass="16756">MSKPQVTVERRVAAPADRVWAVLTDIEGSPRVISGIDKVEMLSDGPFGVGTRWRETRRMLGKEATEEMWVTESEPAKRYVVEAESRGVHYVSEFRLTPQGGDATSVRLVFGSEITAGGGLKGKLMQALGSIGARAAAKALAKDLADIAASAEAGGPAE</sequence>
<protein>
    <submittedName>
        <fullName evidence="1">SRPBCC family protein</fullName>
    </submittedName>
</protein>
<gene>
    <name evidence="1" type="ORF">ACFPA8_14695</name>
</gene>
<dbReference type="InterPro" id="IPR019587">
    <property type="entry name" value="Polyketide_cyclase/dehydratase"/>
</dbReference>
<dbReference type="EMBL" id="JBHSFH010000007">
    <property type="protein sequence ID" value="MFC4495382.1"/>
    <property type="molecule type" value="Genomic_DNA"/>
</dbReference>
<reference evidence="2" key="1">
    <citation type="journal article" date="2019" name="Int. J. Syst. Evol. Microbiol.">
        <title>The Global Catalogue of Microorganisms (GCM) 10K type strain sequencing project: providing services to taxonomists for standard genome sequencing and annotation.</title>
        <authorList>
            <consortium name="The Broad Institute Genomics Platform"/>
            <consortium name="The Broad Institute Genome Sequencing Center for Infectious Disease"/>
            <person name="Wu L."/>
            <person name="Ma J."/>
        </authorList>
    </citation>
    <scope>NUCLEOTIDE SEQUENCE [LARGE SCALE GENOMIC DNA]</scope>
    <source>
        <strain evidence="2">CGMCC 4.7357</strain>
    </source>
</reference>